<evidence type="ECO:0000313" key="2">
    <source>
        <dbReference type="EMBL" id="KAJ1158967.1"/>
    </source>
</evidence>
<accession>A0AAV7S2V7</accession>
<evidence type="ECO:0000313" key="3">
    <source>
        <dbReference type="Proteomes" id="UP001066276"/>
    </source>
</evidence>
<sequence length="93" mass="10399">MPSGAPSLQILEERQAGLDLTTHKKKREEQKRKAPRDSRESGHQRIGRTVADFRDLSEELKVQLVGDKKEGLASCLSFLGIELNTKDGVCRLP</sequence>
<feature type="region of interest" description="Disordered" evidence="1">
    <location>
        <begin position="1"/>
        <end position="49"/>
    </location>
</feature>
<evidence type="ECO:0000256" key="1">
    <source>
        <dbReference type="SAM" id="MobiDB-lite"/>
    </source>
</evidence>
<reference evidence="2" key="1">
    <citation type="journal article" date="2022" name="bioRxiv">
        <title>Sequencing and chromosome-scale assembly of the giantPleurodeles waltlgenome.</title>
        <authorList>
            <person name="Brown T."/>
            <person name="Elewa A."/>
            <person name="Iarovenko S."/>
            <person name="Subramanian E."/>
            <person name="Araus A.J."/>
            <person name="Petzold A."/>
            <person name="Susuki M."/>
            <person name="Suzuki K.-i.T."/>
            <person name="Hayashi T."/>
            <person name="Toyoda A."/>
            <person name="Oliveira C."/>
            <person name="Osipova E."/>
            <person name="Leigh N.D."/>
            <person name="Simon A."/>
            <person name="Yun M.H."/>
        </authorList>
    </citation>
    <scope>NUCLEOTIDE SEQUENCE</scope>
    <source>
        <strain evidence="2">20211129_DDA</strain>
        <tissue evidence="2">Liver</tissue>
    </source>
</reference>
<keyword evidence="3" id="KW-1185">Reference proteome</keyword>
<dbReference type="AlphaFoldDB" id="A0AAV7S2V7"/>
<organism evidence="2 3">
    <name type="scientific">Pleurodeles waltl</name>
    <name type="common">Iberian ribbed newt</name>
    <dbReference type="NCBI Taxonomy" id="8319"/>
    <lineage>
        <taxon>Eukaryota</taxon>
        <taxon>Metazoa</taxon>
        <taxon>Chordata</taxon>
        <taxon>Craniata</taxon>
        <taxon>Vertebrata</taxon>
        <taxon>Euteleostomi</taxon>
        <taxon>Amphibia</taxon>
        <taxon>Batrachia</taxon>
        <taxon>Caudata</taxon>
        <taxon>Salamandroidea</taxon>
        <taxon>Salamandridae</taxon>
        <taxon>Pleurodelinae</taxon>
        <taxon>Pleurodeles</taxon>
    </lineage>
</organism>
<gene>
    <name evidence="2" type="ORF">NDU88_011639</name>
</gene>
<dbReference type="EMBL" id="JANPWB010000009">
    <property type="protein sequence ID" value="KAJ1158967.1"/>
    <property type="molecule type" value="Genomic_DNA"/>
</dbReference>
<dbReference type="Proteomes" id="UP001066276">
    <property type="component" value="Chromosome 5"/>
</dbReference>
<protein>
    <submittedName>
        <fullName evidence="2">Uncharacterized protein</fullName>
    </submittedName>
</protein>
<proteinExistence type="predicted"/>
<name>A0AAV7S2V7_PLEWA</name>
<comment type="caution">
    <text evidence="2">The sequence shown here is derived from an EMBL/GenBank/DDBJ whole genome shotgun (WGS) entry which is preliminary data.</text>
</comment>
<feature type="compositionally biased region" description="Basic and acidic residues" evidence="1">
    <location>
        <begin position="27"/>
        <end position="43"/>
    </location>
</feature>